<reference evidence="1 2" key="2">
    <citation type="journal article" date="2002" name="Nucleic Acids Res.">
        <title>Genome sequence of Oceanobacillus iheyensis isolated from the Iheya Ridge and its unexpected adaptive capabilities to extreme environments.</title>
        <authorList>
            <person name="Takami H."/>
            <person name="Takaki Y."/>
            <person name="Uchiyama I."/>
        </authorList>
    </citation>
    <scope>NUCLEOTIDE SEQUENCE [LARGE SCALE GENOMIC DNA]</scope>
    <source>
        <strain evidence="2">DSM 14371 / CIP 107618 / JCM 11309 / KCTC 3954 / HTE831</strain>
    </source>
</reference>
<protein>
    <recommendedName>
        <fullName evidence="3">TIGR04197 family type VII secretion effector</fullName>
    </recommendedName>
</protein>
<organism evidence="1 2">
    <name type="scientific">Oceanobacillus iheyensis (strain DSM 14371 / CIP 107618 / JCM 11309 / KCTC 3954 / HTE831)</name>
    <dbReference type="NCBI Taxonomy" id="221109"/>
    <lineage>
        <taxon>Bacteria</taxon>
        <taxon>Bacillati</taxon>
        <taxon>Bacillota</taxon>
        <taxon>Bacilli</taxon>
        <taxon>Bacillales</taxon>
        <taxon>Bacillaceae</taxon>
        <taxon>Oceanobacillus</taxon>
    </lineage>
</organism>
<dbReference type="Proteomes" id="UP000000822">
    <property type="component" value="Chromosome"/>
</dbReference>
<dbReference type="NCBIfam" id="TIGR04197">
    <property type="entry name" value="T7SS_SACOL2603"/>
    <property type="match status" value="1"/>
</dbReference>
<dbReference type="KEGG" id="oih:OB1318"/>
<dbReference type="EMBL" id="BA000028">
    <property type="protein sequence ID" value="BAC13274.1"/>
    <property type="molecule type" value="Genomic_DNA"/>
</dbReference>
<dbReference type="STRING" id="221109.gene:10733558"/>
<name>Q8ERI4_OCEIH</name>
<keyword evidence="2" id="KW-1185">Reference proteome</keyword>
<proteinExistence type="predicted"/>
<accession>Q8ERI4</accession>
<dbReference type="eggNOG" id="ENOG50341J7">
    <property type="taxonomic scope" value="Bacteria"/>
</dbReference>
<dbReference type="OrthoDB" id="2705520at2"/>
<evidence type="ECO:0008006" key="3">
    <source>
        <dbReference type="Google" id="ProtNLM"/>
    </source>
</evidence>
<dbReference type="RefSeq" id="WP_011065722.1">
    <property type="nucleotide sequence ID" value="NC_004193.1"/>
</dbReference>
<evidence type="ECO:0000313" key="2">
    <source>
        <dbReference type="Proteomes" id="UP000000822"/>
    </source>
</evidence>
<gene>
    <name evidence="1" type="ordered locus">OB1318</name>
</gene>
<sequence length="101" mass="11219">MVVEIGINLSEFQSSVDALRTSSSNLVSSIQKNRTFDKTNIQPFTKDLENVIRAVDLLQRYKSLLESDINTLAHTGENIRENDEGLAQASTNVLDGPQKLL</sequence>
<dbReference type="AlphaFoldDB" id="Q8ERI4"/>
<dbReference type="HOGENOM" id="CLU_180007_0_0_9"/>
<evidence type="ECO:0000313" key="1">
    <source>
        <dbReference type="EMBL" id="BAC13274.1"/>
    </source>
</evidence>
<reference evidence="1 2" key="1">
    <citation type="journal article" date="2001" name="FEMS Microbiol. Lett.">
        <title>Oceanobacillus iheyensis gen. nov., sp. nov., a deep-sea extremely halotolerant and alkaliphilic species isolated from a depth of 1050 m on the Iheya Ridge.</title>
        <authorList>
            <person name="Lu J."/>
            <person name="Nogi Y."/>
            <person name="Takami H."/>
        </authorList>
    </citation>
    <scope>NUCLEOTIDE SEQUENCE [LARGE SCALE GENOMIC DNA]</scope>
    <source>
        <strain evidence="2">DSM 14371 / CIP 107618 / JCM 11309 / KCTC 3954 / HTE831</strain>
    </source>
</reference>
<dbReference type="InterPro" id="IPR021477">
    <property type="entry name" value="TVIIS_effector_SACOL2603_fam"/>
</dbReference>